<keyword evidence="1" id="KW-0560">Oxidoreductase</keyword>
<accession>A0AAJ1S809</accession>
<evidence type="ECO:0000313" key="1">
    <source>
        <dbReference type="EMBL" id="MDP7735113.1"/>
    </source>
</evidence>
<name>A0AAJ1S809_9MYCO</name>
<proteinExistence type="predicted"/>
<reference evidence="1" key="1">
    <citation type="submission" date="2023-06" db="EMBL/GenBank/DDBJ databases">
        <title>Identification of two novel mycobacterium reveal diversities and complexities of Mycobacterium gordonae clade.</title>
        <authorList>
            <person name="Matsumoto Y."/>
            <person name="Nakamura S."/>
            <person name="Motooka D."/>
            <person name="Fukushima K."/>
        </authorList>
    </citation>
    <scope>NUCLEOTIDE SEQUENCE</scope>
    <source>
        <strain evidence="1">TY812</strain>
    </source>
</reference>
<dbReference type="GO" id="GO:0004601">
    <property type="term" value="F:peroxidase activity"/>
    <property type="evidence" value="ECO:0007669"/>
    <property type="project" value="UniProtKB-KW"/>
</dbReference>
<dbReference type="Proteomes" id="UP001229081">
    <property type="component" value="Unassembled WGS sequence"/>
</dbReference>
<dbReference type="RefSeq" id="WP_133436093.1">
    <property type="nucleotide sequence ID" value="NZ_JAUFSA010000001.1"/>
</dbReference>
<comment type="caution">
    <text evidence="1">The sequence shown here is derived from an EMBL/GenBank/DDBJ whole genome shotgun (WGS) entry which is preliminary data.</text>
</comment>
<sequence length="238" mass="25649">MSDDTELAALVSACETDLGDPDLWFMPDGYPGSLALCIIDSIYSTGARYSSVVKIISRYRDYRKQRGGDADADGTDELAATIREVGGPDAWATEIGNRRPTSTRPGAPLKAETIATLTTVLPEHGVRTTGQLRAAAASPDNLNSIKRAWRATPGQGSGITWDYALMLAQIPGVKADRMVIRYVARAIAVQPGKLSSERAAQLVTHVAEAKGWNVIHLDHAIWRFESGRPFQNDGPGSD</sequence>
<dbReference type="EMBL" id="JAUFSA010000001">
    <property type="protein sequence ID" value="MDP7735113.1"/>
    <property type="molecule type" value="Genomic_DNA"/>
</dbReference>
<keyword evidence="1" id="KW-0575">Peroxidase</keyword>
<evidence type="ECO:0000313" key="2">
    <source>
        <dbReference type="Proteomes" id="UP001229081"/>
    </source>
</evidence>
<organism evidence="1 2">
    <name type="scientific">Mycobacterium paragordonae</name>
    <dbReference type="NCBI Taxonomy" id="1389713"/>
    <lineage>
        <taxon>Bacteria</taxon>
        <taxon>Bacillati</taxon>
        <taxon>Actinomycetota</taxon>
        <taxon>Actinomycetes</taxon>
        <taxon>Mycobacteriales</taxon>
        <taxon>Mycobacteriaceae</taxon>
        <taxon>Mycobacterium</taxon>
    </lineage>
</organism>
<protein>
    <submittedName>
        <fullName evidence="1">Heme peroxidase</fullName>
    </submittedName>
</protein>
<gene>
    <name evidence="1" type="ORF">QXL92_10200</name>
</gene>
<dbReference type="AlphaFoldDB" id="A0AAJ1S809"/>